<proteinExistence type="predicted"/>
<dbReference type="InterPro" id="IPR050194">
    <property type="entry name" value="Glycosyltransferase_grp1"/>
</dbReference>
<dbReference type="InterPro" id="IPR001296">
    <property type="entry name" value="Glyco_trans_1"/>
</dbReference>
<comment type="caution">
    <text evidence="3">The sequence shown here is derived from an EMBL/GenBank/DDBJ whole genome shotgun (WGS) entry which is preliminary data.</text>
</comment>
<dbReference type="PANTHER" id="PTHR45947:SF3">
    <property type="entry name" value="SULFOQUINOVOSYL TRANSFERASE SQD2"/>
    <property type="match status" value="1"/>
</dbReference>
<feature type="domain" description="Glycosyl transferase family 1" evidence="1">
    <location>
        <begin position="171"/>
        <end position="330"/>
    </location>
</feature>
<dbReference type="Proteomes" id="UP001519344">
    <property type="component" value="Unassembled WGS sequence"/>
</dbReference>
<dbReference type="PANTHER" id="PTHR45947">
    <property type="entry name" value="SULFOQUINOVOSYL TRANSFERASE SQD2"/>
    <property type="match status" value="1"/>
</dbReference>
<dbReference type="EMBL" id="JAGGKV010000012">
    <property type="protein sequence ID" value="MBP1965206.1"/>
    <property type="molecule type" value="Genomic_DNA"/>
</dbReference>
<evidence type="ECO:0000313" key="3">
    <source>
        <dbReference type="EMBL" id="MBP1965206.1"/>
    </source>
</evidence>
<protein>
    <submittedName>
        <fullName evidence="3">Glycosyltransferase involved in cell wall biosynthesis</fullName>
    </submittedName>
</protein>
<dbReference type="Pfam" id="PF00534">
    <property type="entry name" value="Glycos_transf_1"/>
    <property type="match status" value="1"/>
</dbReference>
<dbReference type="Gene3D" id="3.40.50.2000">
    <property type="entry name" value="Glycogen Phosphorylase B"/>
    <property type="match status" value="2"/>
</dbReference>
<gene>
    <name evidence="3" type="ORF">J2Z65_004439</name>
</gene>
<keyword evidence="4" id="KW-1185">Reference proteome</keyword>
<dbReference type="Pfam" id="PF13439">
    <property type="entry name" value="Glyco_transf_4"/>
    <property type="match status" value="1"/>
</dbReference>
<evidence type="ECO:0000259" key="2">
    <source>
        <dbReference type="Pfam" id="PF13439"/>
    </source>
</evidence>
<dbReference type="SUPFAM" id="SSF53756">
    <property type="entry name" value="UDP-Glycosyltransferase/glycogen phosphorylase"/>
    <property type="match status" value="1"/>
</dbReference>
<dbReference type="RefSeq" id="WP_167051923.1">
    <property type="nucleotide sequence ID" value="NZ_JAAOZR010000001.1"/>
</dbReference>
<sequence>MHITETMASGVLKYLQEVVRAESSDDVEHFIVYSPNREYTPKDLNKHFFDSVSLIEVNIGKGSIQSIKSLYAEICKIKPDVIHLHSSIAGFFGRIVTLCFPKVRVFYTPHGYSFLMINKAKIIRIAYWLAESLLSQIKGQIIACSKSEYRYARKLSPLRKHFLLENCIEVFRTSNKSSSQHKQIIGVGRLEAQKDPKLFIEIVAQLKQIDATIKAVWIGDGSLKQECEELNRTLKTDINFTGWISNAETIEYLQDSMVFLQTSKWEGLPYSVLEAFAVGLPIVASDIESHRDLMINSYVGFIAANQAQYIDYILKLLIDEKLRRNISEANILKLEEGYANFCKTLNSIYNNKCV</sequence>
<name>A0ABS4I2R3_9BACL</name>
<evidence type="ECO:0000259" key="1">
    <source>
        <dbReference type="Pfam" id="PF00534"/>
    </source>
</evidence>
<evidence type="ECO:0000313" key="4">
    <source>
        <dbReference type="Proteomes" id="UP001519344"/>
    </source>
</evidence>
<feature type="domain" description="Glycosyltransferase subfamily 4-like N-terminal" evidence="2">
    <location>
        <begin position="10"/>
        <end position="155"/>
    </location>
</feature>
<reference evidence="3 4" key="1">
    <citation type="submission" date="2021-03" db="EMBL/GenBank/DDBJ databases">
        <title>Genomic Encyclopedia of Type Strains, Phase IV (KMG-IV): sequencing the most valuable type-strain genomes for metagenomic binning, comparative biology and taxonomic classification.</title>
        <authorList>
            <person name="Goeker M."/>
        </authorList>
    </citation>
    <scope>NUCLEOTIDE SEQUENCE [LARGE SCALE GENOMIC DNA]</scope>
    <source>
        <strain evidence="3 4">DSM 24950</strain>
    </source>
</reference>
<dbReference type="InterPro" id="IPR028098">
    <property type="entry name" value="Glyco_trans_4-like_N"/>
</dbReference>
<accession>A0ABS4I2R3</accession>
<organism evidence="3 4">
    <name type="scientific">Paenibacillus aceris</name>
    <dbReference type="NCBI Taxonomy" id="869555"/>
    <lineage>
        <taxon>Bacteria</taxon>
        <taxon>Bacillati</taxon>
        <taxon>Bacillota</taxon>
        <taxon>Bacilli</taxon>
        <taxon>Bacillales</taxon>
        <taxon>Paenibacillaceae</taxon>
        <taxon>Paenibacillus</taxon>
    </lineage>
</organism>